<keyword evidence="4" id="KW-0813">Transport</keyword>
<dbReference type="GO" id="GO:0000139">
    <property type="term" value="C:Golgi membrane"/>
    <property type="evidence" value="ECO:0007669"/>
    <property type="project" value="UniProtKB-SubCell"/>
</dbReference>
<dbReference type="GO" id="GO:0017119">
    <property type="term" value="C:Golgi transport complex"/>
    <property type="evidence" value="ECO:0007669"/>
    <property type="project" value="InterPro"/>
</dbReference>
<keyword evidence="7" id="KW-0472">Membrane</keyword>
<dbReference type="AlphaFoldDB" id="A0AAV4IWV2"/>
<dbReference type="GO" id="GO:0015031">
    <property type="term" value="P:protein transport"/>
    <property type="evidence" value="ECO:0007669"/>
    <property type="project" value="UniProtKB-KW"/>
</dbReference>
<comment type="subcellular location">
    <subcellularLocation>
        <location evidence="1">Golgi apparatus membrane</location>
        <topology evidence="1">Peripheral membrane protein</topology>
    </subcellularLocation>
</comment>
<proteinExistence type="inferred from homology"/>
<feature type="compositionally biased region" description="Low complexity" evidence="8">
    <location>
        <begin position="226"/>
        <end position="235"/>
    </location>
</feature>
<evidence type="ECO:0000256" key="8">
    <source>
        <dbReference type="SAM" id="MobiDB-lite"/>
    </source>
</evidence>
<keyword evidence="6" id="KW-0333">Golgi apparatus</keyword>
<evidence type="ECO:0000313" key="9">
    <source>
        <dbReference type="EMBL" id="GFS14944.1"/>
    </source>
</evidence>
<dbReference type="PANTHER" id="PTHR31658:SF0">
    <property type="entry name" value="CONSERVED OLIGOMERIC GOLGI COMPLEX SUBUNIT 1"/>
    <property type="match status" value="1"/>
</dbReference>
<dbReference type="GO" id="GO:0006891">
    <property type="term" value="P:intra-Golgi vesicle-mediated transport"/>
    <property type="evidence" value="ECO:0007669"/>
    <property type="project" value="InterPro"/>
</dbReference>
<evidence type="ECO:0000256" key="7">
    <source>
        <dbReference type="ARBA" id="ARBA00023136"/>
    </source>
</evidence>
<evidence type="ECO:0000313" key="10">
    <source>
        <dbReference type="Proteomes" id="UP000762676"/>
    </source>
</evidence>
<name>A0AAV4IWV2_9GAST</name>
<reference evidence="9 10" key="1">
    <citation type="journal article" date="2021" name="Elife">
        <title>Chloroplast acquisition without the gene transfer in kleptoplastic sea slugs, Plakobranchus ocellatus.</title>
        <authorList>
            <person name="Maeda T."/>
            <person name="Takahashi S."/>
            <person name="Yoshida T."/>
            <person name="Shimamura S."/>
            <person name="Takaki Y."/>
            <person name="Nagai Y."/>
            <person name="Toyoda A."/>
            <person name="Suzuki Y."/>
            <person name="Arimoto A."/>
            <person name="Ishii H."/>
            <person name="Satoh N."/>
            <person name="Nishiyama T."/>
            <person name="Hasebe M."/>
            <person name="Maruyama T."/>
            <person name="Minagawa J."/>
            <person name="Obokata J."/>
            <person name="Shigenobu S."/>
        </authorList>
    </citation>
    <scope>NUCLEOTIDE SEQUENCE [LARGE SCALE GENOMIC DNA]</scope>
</reference>
<feature type="compositionally biased region" description="Polar residues" evidence="8">
    <location>
        <begin position="210"/>
        <end position="225"/>
    </location>
</feature>
<accession>A0AAV4IWV2</accession>
<dbReference type="Proteomes" id="UP000762676">
    <property type="component" value="Unassembled WGS sequence"/>
</dbReference>
<evidence type="ECO:0000256" key="2">
    <source>
        <dbReference type="ARBA" id="ARBA00006653"/>
    </source>
</evidence>
<protein>
    <recommendedName>
        <fullName evidence="3">Conserved oligomeric Golgi complex subunit 1</fullName>
    </recommendedName>
</protein>
<gene>
    <name evidence="9" type="ORF">ElyMa_004919800</name>
</gene>
<dbReference type="EMBL" id="BMAT01009855">
    <property type="protein sequence ID" value="GFS14944.1"/>
    <property type="molecule type" value="Genomic_DNA"/>
</dbReference>
<evidence type="ECO:0000256" key="6">
    <source>
        <dbReference type="ARBA" id="ARBA00023034"/>
    </source>
</evidence>
<sequence>MTSATFRYLIRQFPKYLVNFYREKLTTARPVVQNLLVKVTDGIVSAYEELLKIRGQRKCSNPLSQPEVLQELFNFKFIQLIIPRKGDEEIHRKYQQRCQTVLSQLEDIVDPFDLDVFSPYIQANLSKQAQRSSVIFGALCHLDKHGASSAGGSLTGALRPVLSGQEPHNVLSLISCPNRFPLLPLGSQQGNRGGTTLTTQPLKAQTISRTPEVNGPSLTSVVESTLPSPSSQADLSSSFYDKMEKLGSMGSRIFSNISGKS</sequence>
<feature type="region of interest" description="Disordered" evidence="8">
    <location>
        <begin position="210"/>
        <end position="235"/>
    </location>
</feature>
<evidence type="ECO:0000256" key="3">
    <source>
        <dbReference type="ARBA" id="ARBA00020978"/>
    </source>
</evidence>
<organism evidence="9 10">
    <name type="scientific">Elysia marginata</name>
    <dbReference type="NCBI Taxonomy" id="1093978"/>
    <lineage>
        <taxon>Eukaryota</taxon>
        <taxon>Metazoa</taxon>
        <taxon>Spiralia</taxon>
        <taxon>Lophotrochozoa</taxon>
        <taxon>Mollusca</taxon>
        <taxon>Gastropoda</taxon>
        <taxon>Heterobranchia</taxon>
        <taxon>Euthyneura</taxon>
        <taxon>Panpulmonata</taxon>
        <taxon>Sacoglossa</taxon>
        <taxon>Placobranchoidea</taxon>
        <taxon>Plakobranchidae</taxon>
        <taxon>Elysia</taxon>
    </lineage>
</organism>
<keyword evidence="5" id="KW-0653">Protein transport</keyword>
<evidence type="ECO:0000256" key="5">
    <source>
        <dbReference type="ARBA" id="ARBA00022927"/>
    </source>
</evidence>
<comment type="caution">
    <text evidence="9">The sequence shown here is derived from an EMBL/GenBank/DDBJ whole genome shotgun (WGS) entry which is preliminary data.</text>
</comment>
<evidence type="ECO:0000256" key="1">
    <source>
        <dbReference type="ARBA" id="ARBA00004395"/>
    </source>
</evidence>
<keyword evidence="10" id="KW-1185">Reference proteome</keyword>
<evidence type="ECO:0000256" key="4">
    <source>
        <dbReference type="ARBA" id="ARBA00022448"/>
    </source>
</evidence>
<dbReference type="InterPro" id="IPR033370">
    <property type="entry name" value="COG1"/>
</dbReference>
<comment type="similarity">
    <text evidence="2">Belongs to the COG1 family.</text>
</comment>
<dbReference type="PANTHER" id="PTHR31658">
    <property type="entry name" value="CONSERVED OLIGOMERIC GOLGI COMPLEX SUBUNIT 1"/>
    <property type="match status" value="1"/>
</dbReference>